<organism evidence="6 7">
    <name type="scientific">Talaromyces marneffei (strain ATCC 18224 / CBS 334.59 / QM 7333)</name>
    <name type="common">Penicillium marneffei</name>
    <dbReference type="NCBI Taxonomy" id="441960"/>
    <lineage>
        <taxon>Eukaryota</taxon>
        <taxon>Fungi</taxon>
        <taxon>Dikarya</taxon>
        <taxon>Ascomycota</taxon>
        <taxon>Pezizomycotina</taxon>
        <taxon>Eurotiomycetes</taxon>
        <taxon>Eurotiomycetidae</taxon>
        <taxon>Eurotiales</taxon>
        <taxon>Trichocomaceae</taxon>
        <taxon>Talaromyces</taxon>
        <taxon>Talaromyces sect. Talaromyces</taxon>
    </lineage>
</organism>
<dbReference type="Pfam" id="PF00067">
    <property type="entry name" value="p450"/>
    <property type="match status" value="1"/>
</dbReference>
<dbReference type="PhylomeDB" id="B6QNU9"/>
<comment type="cofactor">
    <cofactor evidence="5">
        <name>heme</name>
        <dbReference type="ChEBI" id="CHEBI:30413"/>
    </cofactor>
</comment>
<evidence type="ECO:0000256" key="4">
    <source>
        <dbReference type="ARBA" id="ARBA00023004"/>
    </source>
</evidence>
<dbReference type="GO" id="GO:0020037">
    <property type="term" value="F:heme binding"/>
    <property type="evidence" value="ECO:0007669"/>
    <property type="project" value="InterPro"/>
</dbReference>
<dbReference type="AlphaFoldDB" id="B6QNU9"/>
<dbReference type="GO" id="GO:0004497">
    <property type="term" value="F:monooxygenase activity"/>
    <property type="evidence" value="ECO:0007669"/>
    <property type="project" value="InterPro"/>
</dbReference>
<dbReference type="PANTHER" id="PTHR46300">
    <property type="entry name" value="P450, PUTATIVE (EUROFUNG)-RELATED-RELATED"/>
    <property type="match status" value="1"/>
</dbReference>
<keyword evidence="2 5" id="KW-0479">Metal-binding</keyword>
<dbReference type="PRINTS" id="PR00463">
    <property type="entry name" value="EP450I"/>
</dbReference>
<evidence type="ECO:0000256" key="3">
    <source>
        <dbReference type="ARBA" id="ARBA00023002"/>
    </source>
</evidence>
<evidence type="ECO:0000256" key="1">
    <source>
        <dbReference type="ARBA" id="ARBA00010617"/>
    </source>
</evidence>
<dbReference type="InterPro" id="IPR002401">
    <property type="entry name" value="Cyt_P450_E_grp-I"/>
</dbReference>
<dbReference type="EMBL" id="DS995904">
    <property type="protein sequence ID" value="EEA21202.1"/>
    <property type="molecule type" value="Genomic_DNA"/>
</dbReference>
<evidence type="ECO:0000313" key="6">
    <source>
        <dbReference type="EMBL" id="EEA21202.1"/>
    </source>
</evidence>
<proteinExistence type="inferred from homology"/>
<dbReference type="InterPro" id="IPR036396">
    <property type="entry name" value="Cyt_P450_sf"/>
</dbReference>
<keyword evidence="4 5" id="KW-0408">Iron</keyword>
<evidence type="ECO:0000256" key="5">
    <source>
        <dbReference type="PIRSR" id="PIRSR602401-1"/>
    </source>
</evidence>
<name>B6QNU9_TALMQ</name>
<accession>B6QNU9</accession>
<dbReference type="VEuPathDB" id="FungiDB:PMAA_050000"/>
<dbReference type="SUPFAM" id="SSF48264">
    <property type="entry name" value="Cytochrome P450"/>
    <property type="match status" value="1"/>
</dbReference>
<gene>
    <name evidence="6" type="ORF">PMAA_050000</name>
</gene>
<keyword evidence="7" id="KW-1185">Reference proteome</keyword>
<sequence>MDPDGDACGRSYINFFIPLSPLVSVLARNLRPSSCYTSSLKKAKRSDPTLNYGLRVLSKIMEEFSEATALGEFVTDLLPEGEAGLCSTLLCQTSLEADMKRHGIDDTQAAFLAGDSFRRHKHYRIPKGCFVVINQCAIHNNPDYYYPESHRFDPARFLEAPLDVKKYSTAPKPHLNFGAGRCICPGSHVAESGLFIALAKIVWLFDIRPPRDEYGDELPMDISDEAFDEGANTVPNPFKVRLIPRSLVHAKKAREE</sequence>
<feature type="binding site" description="axial binding residue" evidence="5">
    <location>
        <position position="184"/>
    </location>
    <ligand>
        <name>heme</name>
        <dbReference type="ChEBI" id="CHEBI:30413"/>
    </ligand>
    <ligandPart>
        <name>Fe</name>
        <dbReference type="ChEBI" id="CHEBI:18248"/>
    </ligandPart>
</feature>
<protein>
    <submittedName>
        <fullName evidence="6">Cytochrome P450, putative</fullName>
    </submittedName>
</protein>
<reference evidence="7" key="1">
    <citation type="journal article" date="2015" name="Genome Announc.">
        <title>Genome sequence of the AIDS-associated pathogen Penicillium marneffei (ATCC18224) and its near taxonomic relative Talaromyces stipitatus (ATCC10500).</title>
        <authorList>
            <person name="Nierman W.C."/>
            <person name="Fedorova-Abrams N.D."/>
            <person name="Andrianopoulos A."/>
        </authorList>
    </citation>
    <scope>NUCLEOTIDE SEQUENCE [LARGE SCALE GENOMIC DNA]</scope>
    <source>
        <strain evidence="7">ATCC 18224 / CBS 334.59 / QM 7333</strain>
    </source>
</reference>
<evidence type="ECO:0000256" key="2">
    <source>
        <dbReference type="ARBA" id="ARBA00022723"/>
    </source>
</evidence>
<keyword evidence="3" id="KW-0560">Oxidoreductase</keyword>
<dbReference type="InterPro" id="IPR001128">
    <property type="entry name" value="Cyt_P450"/>
</dbReference>
<dbReference type="HOGENOM" id="CLU_1086264_0_0_1"/>
<dbReference type="GO" id="GO:0005506">
    <property type="term" value="F:iron ion binding"/>
    <property type="evidence" value="ECO:0007669"/>
    <property type="project" value="InterPro"/>
</dbReference>
<dbReference type="PANTHER" id="PTHR46300:SF11">
    <property type="entry name" value="OXIDOREDUCTASE, PUTATIVE-RELATED"/>
    <property type="match status" value="1"/>
</dbReference>
<dbReference type="Gene3D" id="1.10.630.10">
    <property type="entry name" value="Cytochrome P450"/>
    <property type="match status" value="1"/>
</dbReference>
<dbReference type="GO" id="GO:0016705">
    <property type="term" value="F:oxidoreductase activity, acting on paired donors, with incorporation or reduction of molecular oxygen"/>
    <property type="evidence" value="ECO:0007669"/>
    <property type="project" value="InterPro"/>
</dbReference>
<comment type="similarity">
    <text evidence="1">Belongs to the cytochrome P450 family.</text>
</comment>
<dbReference type="InterPro" id="IPR050364">
    <property type="entry name" value="Cytochrome_P450_fung"/>
</dbReference>
<dbReference type="Proteomes" id="UP000001294">
    <property type="component" value="Unassembled WGS sequence"/>
</dbReference>
<keyword evidence="5" id="KW-0349">Heme</keyword>
<evidence type="ECO:0000313" key="7">
    <source>
        <dbReference type="Proteomes" id="UP000001294"/>
    </source>
</evidence>